<name>A0A8S5PPS3_9CAUD</name>
<reference evidence="1" key="1">
    <citation type="journal article" date="2021" name="Proc. Natl. Acad. Sci. U.S.A.">
        <title>A Catalog of Tens of Thousands of Viruses from Human Metagenomes Reveals Hidden Associations with Chronic Diseases.</title>
        <authorList>
            <person name="Tisza M.J."/>
            <person name="Buck C.B."/>
        </authorList>
    </citation>
    <scope>NUCLEOTIDE SEQUENCE</scope>
    <source>
        <strain evidence="1">CtXQ014</strain>
    </source>
</reference>
<sequence>MTECKLPQLPEYYRYGTEQINKLPGSGDVFPPAGSIIKSVSLNEGVFVCVPVQRYIHGLNIWVVVESSW</sequence>
<proteinExistence type="predicted"/>
<evidence type="ECO:0000313" key="1">
    <source>
        <dbReference type="EMBL" id="DAE08196.1"/>
    </source>
</evidence>
<organism evidence="1">
    <name type="scientific">Siphoviridae sp. ctXQ014</name>
    <dbReference type="NCBI Taxonomy" id="2825542"/>
    <lineage>
        <taxon>Viruses</taxon>
        <taxon>Duplodnaviria</taxon>
        <taxon>Heunggongvirae</taxon>
        <taxon>Uroviricota</taxon>
        <taxon>Caudoviricetes</taxon>
    </lineage>
</organism>
<protein>
    <submittedName>
        <fullName evidence="1">Uncharacterized protein</fullName>
    </submittedName>
</protein>
<dbReference type="EMBL" id="BK015465">
    <property type="protein sequence ID" value="DAE08196.1"/>
    <property type="molecule type" value="Genomic_DNA"/>
</dbReference>
<accession>A0A8S5PPS3</accession>